<evidence type="ECO:0000256" key="1">
    <source>
        <dbReference type="SAM" id="Coils"/>
    </source>
</evidence>
<feature type="region of interest" description="Disordered" evidence="2">
    <location>
        <begin position="994"/>
        <end position="1014"/>
    </location>
</feature>
<reference evidence="3 4" key="1">
    <citation type="submission" date="2014-06" db="EMBL/GenBank/DDBJ databases">
        <authorList>
            <person name="Swart Estienne"/>
        </authorList>
    </citation>
    <scope>NUCLEOTIDE SEQUENCE [LARGE SCALE GENOMIC DNA]</scope>
    <source>
        <strain evidence="3 4">130c</strain>
    </source>
</reference>
<sequence>MIKHESGKSLKSVYGASLLMSSTLQKGTNSLNLKKEFDSQSEVSKKRSKRGAKGSFVDQILQAAQETQDNELKDFFLTHVQTESVLPPIKLDDNKEYRNLMQRQKQVSYLVAKHVRLASERQKYGKVENNHYAHYEKLGPLESIIQKVKPSEKTMNYVPKLDITQKPSLELMKTVNKKLMQEQEDNGGDQFTKEFIEDTYQTFGMNQEDIEDVQAIVAEEGDKIDYDSKEIKFTEHQHEFRTICSKVNKEKSAEIFIKSNKDFSKWNLRDKNSQSYFLSRVAMKEPRNFIEQEIDQKKMDNDEFLFRQKPAPSKMDNLDNQEETSEEENSDEENKLGVNTELTKIPKDQAWTESYQYYSETDRQSLRDADNNPMLIVQDHIIFDDMNIPIVKEKRLRFESLSEEEDKKLEEEKKKEEEELKKFIFLEKLKYEKAIKGYDRVPGLRSNIDDFTEVLMQKLFKKREPTNEFKFILKKDNTHNRIDHSKPLYLDDLKRFGKLKEIGDRKQLSLIEHDVKDLKRDFKDENIFNVDLDQQQMMQTLASTYDKELNKQQKQLKLITMRQGGGTTKDQEKKNFSGAWYLPVSKWGNNQKYSYEQRQIITQEKSDAPQIGSLTKQALSYLLTPYTQTAAKRIKLFNKDDEALDYLLRDSLNCPIYLKHYSKQNIEHATKIKTVKTIEDDEDVLLLIIPNEQDKQLFNSLKSFILPGEMRLSLIEWLLEQYEPGIMTSDEFRGSKYTTKVEQIESILRQIGIVNYSDKQGATQNILDKSIEGLNGTIDSIELLVRIATFVLNSQQIENIDIKQLNFMQDKLMNHISVNQSQVFQPTVRLFPPGFPKSEEDEYNLDQLDMIVDDLMFKVEKTQEKNKELNAQTMRQNQDQINLASQKDLDELKLQLEDLKESILKFNDDFEETMKRDLSRLAQNQVQTQLGQIVDKALLNQQSFSNMTDKFQDVVEALGKIQIRIQMIGLNESNNYKRDQQQINNEKVLELVNQSVQKSQSQQRKNWIPKPNERNSRKKYKVEYDPYSDVFIDEEHNKYAEALFQQFHINLVTLKYSDRDRGEIASQLKRIPQNIKNKPKHLKIMVDETYKYAERICRISSNIKTCNISLLKGDKPNSGVGYLDFENSNQYFLIPYKGYYQNPGLIQYSFVVRKYSHLLGGLFKPFKFMEFGYKWNYDRYDSKYYFIKEFKPFSQFKIKTQWQYSTNYRTVDTNAHENLYKTSLKFLYNLDKYHQSSKLFRHSAIHDPDQYAYLKFSSKTRSNRVNTNHSSRLLMENALGGDTMHSAKFGLRFNLPIDASELSNNLCIRASTEVDTNHEDIKYLKAKLFTRYFTSYKKALFQFNLSSGFMRNISDGKRTKINDNFYLKNFKGIRNIGYHYDNTNPNKALSGENLGFDKYVNLNVKILQMDIPLLGNYHIKPFLHTNLALAPNRNIQNQVEPMSAKTFLRDYGRASLGFGLSLQLPSIAIECYFNPLVYRQKNELKADFQVNFGFD</sequence>
<evidence type="ECO:0000313" key="4">
    <source>
        <dbReference type="Proteomes" id="UP000039865"/>
    </source>
</evidence>
<dbReference type="InParanoid" id="A0A078A2T0"/>
<accession>A0A078A2T0</accession>
<dbReference type="Proteomes" id="UP000039865">
    <property type="component" value="Unassembled WGS sequence"/>
</dbReference>
<proteinExistence type="predicted"/>
<gene>
    <name evidence="3" type="primary">Contig15240.g16234</name>
    <name evidence="3" type="ORF">STYLEM_5538</name>
</gene>
<keyword evidence="1" id="KW-0175">Coiled coil</keyword>
<dbReference type="OrthoDB" id="324072at2759"/>
<organism evidence="3 4">
    <name type="scientific">Stylonychia lemnae</name>
    <name type="common">Ciliate</name>
    <dbReference type="NCBI Taxonomy" id="5949"/>
    <lineage>
        <taxon>Eukaryota</taxon>
        <taxon>Sar</taxon>
        <taxon>Alveolata</taxon>
        <taxon>Ciliophora</taxon>
        <taxon>Intramacronucleata</taxon>
        <taxon>Spirotrichea</taxon>
        <taxon>Stichotrichia</taxon>
        <taxon>Sporadotrichida</taxon>
        <taxon>Oxytrichidae</taxon>
        <taxon>Stylonychinae</taxon>
        <taxon>Stylonychia</taxon>
    </lineage>
</organism>
<keyword evidence="4" id="KW-1185">Reference proteome</keyword>
<dbReference type="EMBL" id="CCKQ01005368">
    <property type="protein sequence ID" value="CDW76578.1"/>
    <property type="molecule type" value="Genomic_DNA"/>
</dbReference>
<evidence type="ECO:0000256" key="2">
    <source>
        <dbReference type="SAM" id="MobiDB-lite"/>
    </source>
</evidence>
<name>A0A078A2T0_STYLE</name>
<protein>
    <submittedName>
        <fullName evidence="3">Uncharacterized protein</fullName>
    </submittedName>
</protein>
<feature type="compositionally biased region" description="Low complexity" evidence="2">
    <location>
        <begin position="994"/>
        <end position="1003"/>
    </location>
</feature>
<feature type="coiled-coil region" evidence="1">
    <location>
        <begin position="852"/>
        <end position="916"/>
    </location>
</feature>
<feature type="region of interest" description="Disordered" evidence="2">
    <location>
        <begin position="307"/>
        <end position="338"/>
    </location>
</feature>
<evidence type="ECO:0000313" key="3">
    <source>
        <dbReference type="EMBL" id="CDW76578.1"/>
    </source>
</evidence>
<feature type="compositionally biased region" description="Acidic residues" evidence="2">
    <location>
        <begin position="319"/>
        <end position="331"/>
    </location>
</feature>